<dbReference type="Gene3D" id="2.102.30.10">
    <property type="entry name" value="tm1086 (SG structure) domain"/>
    <property type="match status" value="1"/>
</dbReference>
<sequence>MKTNKEHLVIQSVQGRVHHPTMRGAGYRVGFDGWGRILMATGGITYNYAIGDCCMGIAGDHIEPGVSLKNADASENDAMNAFACVGNTAKVLTGDAKGELGFVTGKHGGIDHVMIYFPSETLEKMAVDDKVLIKAHGQGMKLLDYEEVMVMNTDPELFDKLGIEEKDGKLIVPVTHIIPAYLMGSGLGSATLMSGDYDITTQDKEAVKELGLDTLRFGDIVYIQDNDGHNGAHYLKGSGSVGVIVHSDSFTSGHGPGVCVMLTCKKDTLKPKICKDANLANYLLK</sequence>
<feature type="domain" description="DUF4438" evidence="1">
    <location>
        <begin position="27"/>
        <end position="159"/>
    </location>
</feature>
<evidence type="ECO:0000259" key="1">
    <source>
        <dbReference type="Pfam" id="PF14505"/>
    </source>
</evidence>
<name>A0A318KR74_9FIRM</name>
<dbReference type="AlphaFoldDB" id="A0A318KR74"/>
<dbReference type="InterPro" id="IPR029433">
    <property type="entry name" value="DUF4438_N"/>
</dbReference>
<evidence type="ECO:0000259" key="2">
    <source>
        <dbReference type="Pfam" id="PF20999"/>
    </source>
</evidence>
<evidence type="ECO:0000313" key="3">
    <source>
        <dbReference type="EMBL" id="PXX78136.1"/>
    </source>
</evidence>
<dbReference type="OrthoDB" id="596789at2"/>
<dbReference type="EMBL" id="QJKH01000008">
    <property type="protein sequence ID" value="PXX78136.1"/>
    <property type="molecule type" value="Genomic_DNA"/>
</dbReference>
<dbReference type="InterPro" id="IPR048399">
    <property type="entry name" value="DUF4438_C"/>
</dbReference>
<organism evidence="3 4">
    <name type="scientific">Dielma fastidiosa</name>
    <dbReference type="NCBI Taxonomy" id="1034346"/>
    <lineage>
        <taxon>Bacteria</taxon>
        <taxon>Bacillati</taxon>
        <taxon>Bacillota</taxon>
        <taxon>Erysipelotrichia</taxon>
        <taxon>Erysipelotrichales</taxon>
        <taxon>Erysipelotrichaceae</taxon>
        <taxon>Dielma</taxon>
    </lineage>
</organism>
<reference evidence="3 4" key="1">
    <citation type="submission" date="2018-05" db="EMBL/GenBank/DDBJ databases">
        <title>Genomic Encyclopedia of Type Strains, Phase IV (KMG-IV): sequencing the most valuable type-strain genomes for metagenomic binning, comparative biology and taxonomic classification.</title>
        <authorList>
            <person name="Goeker M."/>
        </authorList>
    </citation>
    <scope>NUCLEOTIDE SEQUENCE [LARGE SCALE GENOMIC DNA]</scope>
    <source>
        <strain evidence="3 4">JC118</strain>
    </source>
</reference>
<dbReference type="Proteomes" id="UP000247612">
    <property type="component" value="Unassembled WGS sequence"/>
</dbReference>
<proteinExistence type="predicted"/>
<dbReference type="InterPro" id="IPR044909">
    <property type="entry name" value="TM_1086_sf"/>
</dbReference>
<accession>A0A318KR74</accession>
<dbReference type="Gene3D" id="2.40.10.170">
    <property type="match status" value="1"/>
</dbReference>
<evidence type="ECO:0000313" key="4">
    <source>
        <dbReference type="Proteomes" id="UP000247612"/>
    </source>
</evidence>
<dbReference type="STRING" id="1034346.GCA_000313565_00535"/>
<comment type="caution">
    <text evidence="3">The sequence shown here is derived from an EMBL/GenBank/DDBJ whole genome shotgun (WGS) entry which is preliminary data.</text>
</comment>
<dbReference type="InterPro" id="IPR044910">
    <property type="entry name" value="TM_1086_SG_dom"/>
</dbReference>
<dbReference type="Pfam" id="PF20999">
    <property type="entry name" value="DUF4438_C"/>
    <property type="match status" value="1"/>
</dbReference>
<gene>
    <name evidence="3" type="ORF">DES51_10863</name>
</gene>
<keyword evidence="4" id="KW-1185">Reference proteome</keyword>
<feature type="domain" description="DUF4438" evidence="2">
    <location>
        <begin position="160"/>
        <end position="283"/>
    </location>
</feature>
<dbReference type="Gene3D" id="4.10.1180.10">
    <property type="entry name" value="tm1086 domain"/>
    <property type="match status" value="1"/>
</dbReference>
<protein>
    <submittedName>
        <fullName evidence="3">Uncharacterized protein DUF4438</fullName>
    </submittedName>
</protein>
<dbReference type="Pfam" id="PF14505">
    <property type="entry name" value="DUF4438"/>
    <property type="match status" value="1"/>
</dbReference>
<dbReference type="RefSeq" id="WP_022936839.1">
    <property type="nucleotide sequence ID" value="NZ_CABKRQ010000001.1"/>
</dbReference>